<dbReference type="InterPro" id="IPR018247">
    <property type="entry name" value="EF_Hand_1_Ca_BS"/>
</dbReference>
<dbReference type="Proteomes" id="UP000714915">
    <property type="component" value="Unassembled WGS sequence"/>
</dbReference>
<dbReference type="InterPro" id="IPR032267">
    <property type="entry name" value="DUF4832"/>
</dbReference>
<dbReference type="Gene3D" id="3.20.20.80">
    <property type="entry name" value="Glycosidases"/>
    <property type="match status" value="1"/>
</dbReference>
<sequence length="857" mass="95070">MRSYKISYIILGVLLLSVFILLSFSSINNKREPDTSVLAEDIENLSVTVSKDSYISSTNKSANYGSSNTIKVKDLNTSNPFDNTDENNIAYFHFDLRNYAPPAGKEYDFDCGTCKISLKFETSNTGLSDSDGSGYFTKGIRLIPYDNWSESSISYNTMRELHPTTNNQVGLLLKHFQYPVIEQFVVTDNAGNSTKQSEYNAVVTPTGTSRNSIVQVDITEDVAELLGYEFTLVMESYRDFRGESLDIYSKEASGKIKPQLEISYRLNDIPDDEIFAHNFSPAQITDLNQKTKNPYTGLHTWFNNNSNPNFTDSVDVYERFVWSDVEPAQGVYNFSVIQNELNKLQPGQKFAFRMRAMRGTGNDLPSYLSSRTMSCSNSCGSSFSNVPDWDDPVLLERGRALAQAMAQEFDGHPKIAWIDLGIFGRFGEWNCACAETVSDSVAKEYVDMYTDYFDNTQLILRDGQKAAFSYALSKPANNAGFKVGFRLDGYGQNKMYATYGDAFRHFSVFNSTKDQWKVAPVLGEFWAPGSSIDSNATYYQTMQEAQSIHTTTIGNGNTKKWSELNAQQKEDFNDLGYSLGYKYILENVKFKTALFISDSVTVETSWSNKGNAPTYENWTPKLTFTNNSNPNQNFTVDLDTINLKGVIPTLNRTIGVNTPIKFIDTFSVPSGIADGNYSISLKIEQSGRNNLKLYNQDNGSNNPLSSDGIYTIGNIDIESFVACDSIEYSGFGTCINGVKTRTATQTSPSNCSVPEESLKELCTVNDSGGLSGGGGGGAAAEIINSPRSKICPDVDYDSNGGLDYLDFISFRKYYKFNCTSSSTYSTCGSIDSNASGNIDLNDFIKFSIKYASGETCN</sequence>
<dbReference type="NCBIfam" id="NF033679">
    <property type="entry name" value="DNRLRE_dom"/>
    <property type="match status" value="1"/>
</dbReference>
<evidence type="ECO:0000313" key="3">
    <source>
        <dbReference type="Proteomes" id="UP000714915"/>
    </source>
</evidence>
<proteinExistence type="predicted"/>
<gene>
    <name evidence="2" type="ORF">KC669_00610</name>
</gene>
<dbReference type="EMBL" id="JAGQLF010000004">
    <property type="protein sequence ID" value="MCA9386516.1"/>
    <property type="molecule type" value="Genomic_DNA"/>
</dbReference>
<reference evidence="2" key="2">
    <citation type="journal article" date="2021" name="Microbiome">
        <title>Successional dynamics and alternative stable states in a saline activated sludge microbial community over 9 years.</title>
        <authorList>
            <person name="Wang Y."/>
            <person name="Ye J."/>
            <person name="Ju F."/>
            <person name="Liu L."/>
            <person name="Boyd J.A."/>
            <person name="Deng Y."/>
            <person name="Parks D.H."/>
            <person name="Jiang X."/>
            <person name="Yin X."/>
            <person name="Woodcroft B.J."/>
            <person name="Tyson G.W."/>
            <person name="Hugenholtz P."/>
            <person name="Polz M.F."/>
            <person name="Zhang T."/>
        </authorList>
    </citation>
    <scope>NUCLEOTIDE SEQUENCE</scope>
    <source>
        <strain evidence="2">HKST-UBA09</strain>
    </source>
</reference>
<accession>A0A955RL22</accession>
<organism evidence="2 3">
    <name type="scientific">Candidatus Dojkabacteria bacterium</name>
    <dbReference type="NCBI Taxonomy" id="2099670"/>
    <lineage>
        <taxon>Bacteria</taxon>
        <taxon>Candidatus Dojkabacteria</taxon>
    </lineage>
</organism>
<comment type="caution">
    <text evidence="2">The sequence shown here is derived from an EMBL/GenBank/DDBJ whole genome shotgun (WGS) entry which is preliminary data.</text>
</comment>
<protein>
    <submittedName>
        <fullName evidence="2">DUF4832 domain-containing protein</fullName>
    </submittedName>
</protein>
<dbReference type="AlphaFoldDB" id="A0A955RL22"/>
<dbReference type="InterPro" id="IPR017853">
    <property type="entry name" value="GH"/>
</dbReference>
<reference evidence="2" key="1">
    <citation type="submission" date="2020-04" db="EMBL/GenBank/DDBJ databases">
        <authorList>
            <person name="Zhang T."/>
        </authorList>
    </citation>
    <scope>NUCLEOTIDE SEQUENCE</scope>
    <source>
        <strain evidence="2">HKST-UBA09</strain>
    </source>
</reference>
<dbReference type="SUPFAM" id="SSF51445">
    <property type="entry name" value="(Trans)glycosidases"/>
    <property type="match status" value="1"/>
</dbReference>
<dbReference type="PROSITE" id="PS00018">
    <property type="entry name" value="EF_HAND_1"/>
    <property type="match status" value="1"/>
</dbReference>
<dbReference type="Pfam" id="PF16116">
    <property type="entry name" value="DUF4832"/>
    <property type="match status" value="1"/>
</dbReference>
<evidence type="ECO:0000259" key="1">
    <source>
        <dbReference type="Pfam" id="PF16116"/>
    </source>
</evidence>
<name>A0A955RL22_9BACT</name>
<feature type="domain" description="DUF4832" evidence="1">
    <location>
        <begin position="517"/>
        <end position="686"/>
    </location>
</feature>
<evidence type="ECO:0000313" key="2">
    <source>
        <dbReference type="EMBL" id="MCA9386516.1"/>
    </source>
</evidence>